<dbReference type="AlphaFoldDB" id="X1W292"/>
<reference evidence="1" key="1">
    <citation type="journal article" date="2014" name="Front. Microbiol.">
        <title>High frequency of phylogenetically diverse reductive dehalogenase-homologous genes in deep subseafloor sedimentary metagenomes.</title>
        <authorList>
            <person name="Kawai M."/>
            <person name="Futagami T."/>
            <person name="Toyoda A."/>
            <person name="Takaki Y."/>
            <person name="Nishi S."/>
            <person name="Hori S."/>
            <person name="Arai W."/>
            <person name="Tsubouchi T."/>
            <person name="Morono Y."/>
            <person name="Uchiyama I."/>
            <person name="Ito T."/>
            <person name="Fujiyama A."/>
            <person name="Inagaki F."/>
            <person name="Takami H."/>
        </authorList>
    </citation>
    <scope>NUCLEOTIDE SEQUENCE</scope>
    <source>
        <strain evidence="1">Expedition CK06-06</strain>
    </source>
</reference>
<dbReference type="EMBL" id="BARW01038522">
    <property type="protein sequence ID" value="GAJ23300.1"/>
    <property type="molecule type" value="Genomic_DNA"/>
</dbReference>
<sequence length="40" mass="4291">MAELKKELSGCDRATIQDALSDAEEYLRTALSSAMANDAT</sequence>
<evidence type="ECO:0000313" key="1">
    <source>
        <dbReference type="EMBL" id="GAJ23300.1"/>
    </source>
</evidence>
<accession>X1W292</accession>
<comment type="caution">
    <text evidence="1">The sequence shown here is derived from an EMBL/GenBank/DDBJ whole genome shotgun (WGS) entry which is preliminary data.</text>
</comment>
<protein>
    <submittedName>
        <fullName evidence="1">Uncharacterized protein</fullName>
    </submittedName>
</protein>
<gene>
    <name evidence="1" type="ORF">S12H4_59091</name>
</gene>
<name>X1W292_9ZZZZ</name>
<proteinExistence type="predicted"/>
<organism evidence="1">
    <name type="scientific">marine sediment metagenome</name>
    <dbReference type="NCBI Taxonomy" id="412755"/>
    <lineage>
        <taxon>unclassified sequences</taxon>
        <taxon>metagenomes</taxon>
        <taxon>ecological metagenomes</taxon>
    </lineage>
</organism>
<feature type="non-terminal residue" evidence="1">
    <location>
        <position position="40"/>
    </location>
</feature>